<evidence type="ECO:0000313" key="2">
    <source>
        <dbReference type="EMBL" id="ABY22771.1"/>
    </source>
</evidence>
<dbReference type="SUPFAM" id="SSF52266">
    <property type="entry name" value="SGNH hydrolase"/>
    <property type="match status" value="1"/>
</dbReference>
<organism evidence="2 3">
    <name type="scientific">Renibacterium salmoninarum (strain ATCC 33209 / DSM 20767 / JCM 11484 / NBRC 15589 / NCIMB 2235)</name>
    <dbReference type="NCBI Taxonomy" id="288705"/>
    <lineage>
        <taxon>Bacteria</taxon>
        <taxon>Bacillati</taxon>
        <taxon>Actinomycetota</taxon>
        <taxon>Actinomycetes</taxon>
        <taxon>Micrococcales</taxon>
        <taxon>Micrococcaceae</taxon>
        <taxon>Renibacterium</taxon>
    </lineage>
</organism>
<dbReference type="Pfam" id="PF13472">
    <property type="entry name" value="Lipase_GDSL_2"/>
    <property type="match status" value="1"/>
</dbReference>
<dbReference type="STRING" id="288705.RSal33209_1031"/>
<dbReference type="Gene3D" id="3.40.50.1110">
    <property type="entry name" value="SGNH hydrolase"/>
    <property type="match status" value="1"/>
</dbReference>
<dbReference type="AlphaFoldDB" id="A9WNX6"/>
<sequence length="255" mass="27369">MKLKQMVGKRLVRQRVTPTIVLLTILTTAMTACGVDALGSSTEGTAITLKPSSSAATQGPCWADRQRALQPAELYLVIGESISTGYQTSVEDSWPNLLVQDFDRVGEPVTVINAAENGAGYLVPGAEGRTFDEQAKASVTSETAVVVVYGSENDIGEDLSKISDKVQLTAANLREQAPDAKLVFVGPASYDAEVDPELLAIRDQIQSGAQEASVEFVDPISDQWIMGKRDELIGPDGDPPVLRAMSTFRKNLRQS</sequence>
<dbReference type="Proteomes" id="UP000002007">
    <property type="component" value="Chromosome"/>
</dbReference>
<dbReference type="CDD" id="cd00229">
    <property type="entry name" value="SGNH_hydrolase"/>
    <property type="match status" value="1"/>
</dbReference>
<dbReference type="eggNOG" id="COG2755">
    <property type="taxonomic scope" value="Bacteria"/>
</dbReference>
<accession>A9WNX6</accession>
<keyword evidence="3" id="KW-1185">Reference proteome</keyword>
<dbReference type="RefSeq" id="WP_012244462.1">
    <property type="nucleotide sequence ID" value="NC_010168.1"/>
</dbReference>
<dbReference type="KEGG" id="rsa:RSal33209_1031"/>
<proteinExistence type="predicted"/>
<dbReference type="EMBL" id="CP000910">
    <property type="protein sequence ID" value="ABY22771.1"/>
    <property type="molecule type" value="Genomic_DNA"/>
</dbReference>
<gene>
    <name evidence="2" type="ordered locus">RSal33209_1031</name>
</gene>
<reference evidence="3" key="1">
    <citation type="journal article" date="2008" name="J. Bacteriol.">
        <title>Genome sequence of the fish pathogen Renibacterium salmoninarum suggests reductive evolution away from an environmental Arthrobacter ancestor.</title>
        <authorList>
            <person name="Wiens G.D."/>
            <person name="Rockey D.D."/>
            <person name="Wu Z."/>
            <person name="Chang J."/>
            <person name="Levy R."/>
            <person name="Crane S."/>
            <person name="Chen D.S."/>
            <person name="Capri G.R."/>
            <person name="Burnett J.R."/>
            <person name="Sudheesh P.S."/>
            <person name="Schipma M.J."/>
            <person name="Burd H."/>
            <person name="Bhattacharyya A."/>
            <person name="Rhodes L.D."/>
            <person name="Kaul R."/>
            <person name="Strom M.S."/>
        </authorList>
    </citation>
    <scope>NUCLEOTIDE SEQUENCE [LARGE SCALE GENOMIC DNA]</scope>
    <source>
        <strain evidence="3">ATCC 33209 / DSM 20767 / JCM 11484 / NBRC 15589 / NCIMB 2235</strain>
    </source>
</reference>
<dbReference type="InterPro" id="IPR036514">
    <property type="entry name" value="SGNH_hydro_sf"/>
</dbReference>
<name>A9WNX6_RENSM</name>
<dbReference type="PROSITE" id="PS51257">
    <property type="entry name" value="PROKAR_LIPOPROTEIN"/>
    <property type="match status" value="1"/>
</dbReference>
<protein>
    <submittedName>
        <fullName evidence="2">Putative lipoprotein</fullName>
    </submittedName>
</protein>
<dbReference type="HOGENOM" id="CLU_1089383_0_0_11"/>
<evidence type="ECO:0000259" key="1">
    <source>
        <dbReference type="Pfam" id="PF13472"/>
    </source>
</evidence>
<feature type="domain" description="SGNH hydrolase-type esterase" evidence="1">
    <location>
        <begin position="77"/>
        <end position="229"/>
    </location>
</feature>
<keyword evidence="2" id="KW-0449">Lipoprotein</keyword>
<dbReference type="InterPro" id="IPR013830">
    <property type="entry name" value="SGNH_hydro"/>
</dbReference>
<evidence type="ECO:0000313" key="3">
    <source>
        <dbReference type="Proteomes" id="UP000002007"/>
    </source>
</evidence>